<evidence type="ECO:0000256" key="2">
    <source>
        <dbReference type="ARBA" id="ARBA00022448"/>
    </source>
</evidence>
<dbReference type="CDD" id="cd03224">
    <property type="entry name" value="ABC_TM1139_LivF_branched"/>
    <property type="match status" value="1"/>
</dbReference>
<keyword evidence="2" id="KW-0813">Transport</keyword>
<dbReference type="GO" id="GO:0005524">
    <property type="term" value="F:ATP binding"/>
    <property type="evidence" value="ECO:0007669"/>
    <property type="project" value="UniProtKB-KW"/>
</dbReference>
<protein>
    <submittedName>
        <fullName evidence="7">Branched-chain amino acid transport system ATP-binding protein</fullName>
    </submittedName>
</protein>
<dbReference type="PANTHER" id="PTHR43820">
    <property type="entry name" value="HIGH-AFFINITY BRANCHED-CHAIN AMINO ACID TRANSPORT ATP-BINDING PROTEIN LIVF"/>
    <property type="match status" value="1"/>
</dbReference>
<comment type="similarity">
    <text evidence="1">Belongs to the ABC transporter superfamily.</text>
</comment>
<keyword evidence="3" id="KW-0547">Nucleotide-binding</keyword>
<organism evidence="7 8">
    <name type="scientific">Enterovirga rhinocerotis</name>
    <dbReference type="NCBI Taxonomy" id="1339210"/>
    <lineage>
        <taxon>Bacteria</taxon>
        <taxon>Pseudomonadati</taxon>
        <taxon>Pseudomonadota</taxon>
        <taxon>Alphaproteobacteria</taxon>
        <taxon>Hyphomicrobiales</taxon>
        <taxon>Methylobacteriaceae</taxon>
        <taxon>Enterovirga</taxon>
    </lineage>
</organism>
<dbReference type="PROSITE" id="PS00211">
    <property type="entry name" value="ABC_TRANSPORTER_1"/>
    <property type="match status" value="1"/>
</dbReference>
<sequence length="235" mass="24847">MITLENVSAGFGVVQVLHDVSLAVPAGRLVSVIGANGAGKTTLLRTISNVVRPSAGRIVFDGTPTMASEPHRLARAGLVHVPQGRQIVPTLSVRDNLLIGAQRVAGLGAAEIETGLAREFARFPVLDKRQDILGGNLSGGEQQMLAVSRALMMRPKLLMLDEPSLGLAPQVVRTILDALRSLADGGLAILLVEQLAHLALEIADEGHVMQRGRVVISGPAEDLRKSRSLIDSYLG</sequence>
<keyword evidence="4 7" id="KW-0067">ATP-binding</keyword>
<dbReference type="InterPro" id="IPR027417">
    <property type="entry name" value="P-loop_NTPase"/>
</dbReference>
<keyword evidence="8" id="KW-1185">Reference proteome</keyword>
<dbReference type="SUPFAM" id="SSF52540">
    <property type="entry name" value="P-loop containing nucleoside triphosphate hydrolases"/>
    <property type="match status" value="1"/>
</dbReference>
<dbReference type="GO" id="GO:0016887">
    <property type="term" value="F:ATP hydrolysis activity"/>
    <property type="evidence" value="ECO:0007669"/>
    <property type="project" value="InterPro"/>
</dbReference>
<dbReference type="EMBL" id="SNZR01000011">
    <property type="protein sequence ID" value="TDR93310.1"/>
    <property type="molecule type" value="Genomic_DNA"/>
</dbReference>
<dbReference type="InterPro" id="IPR017871">
    <property type="entry name" value="ABC_transporter-like_CS"/>
</dbReference>
<gene>
    <name evidence="7" type="ORF">EV668_0567</name>
</gene>
<dbReference type="SMART" id="SM00382">
    <property type="entry name" value="AAA"/>
    <property type="match status" value="1"/>
</dbReference>
<keyword evidence="5" id="KW-0029">Amino-acid transport</keyword>
<evidence type="ECO:0000313" key="8">
    <source>
        <dbReference type="Proteomes" id="UP000295122"/>
    </source>
</evidence>
<evidence type="ECO:0000259" key="6">
    <source>
        <dbReference type="PROSITE" id="PS50893"/>
    </source>
</evidence>
<evidence type="ECO:0000256" key="3">
    <source>
        <dbReference type="ARBA" id="ARBA00022741"/>
    </source>
</evidence>
<reference evidence="7 8" key="1">
    <citation type="submission" date="2019-03" db="EMBL/GenBank/DDBJ databases">
        <title>Genomic Encyclopedia of Type Strains, Phase IV (KMG-IV): sequencing the most valuable type-strain genomes for metagenomic binning, comparative biology and taxonomic classification.</title>
        <authorList>
            <person name="Goeker M."/>
        </authorList>
    </citation>
    <scope>NUCLEOTIDE SEQUENCE [LARGE SCALE GENOMIC DNA]</scope>
    <source>
        <strain evidence="7 8">DSM 25903</strain>
    </source>
</reference>
<dbReference type="Gene3D" id="3.40.50.300">
    <property type="entry name" value="P-loop containing nucleotide triphosphate hydrolases"/>
    <property type="match status" value="1"/>
</dbReference>
<dbReference type="GO" id="GO:0015658">
    <property type="term" value="F:branched-chain amino acid transmembrane transporter activity"/>
    <property type="evidence" value="ECO:0007669"/>
    <property type="project" value="TreeGrafter"/>
</dbReference>
<evidence type="ECO:0000256" key="5">
    <source>
        <dbReference type="ARBA" id="ARBA00022970"/>
    </source>
</evidence>
<dbReference type="PANTHER" id="PTHR43820:SF4">
    <property type="entry name" value="HIGH-AFFINITY BRANCHED-CHAIN AMINO ACID TRANSPORT ATP-BINDING PROTEIN LIVF"/>
    <property type="match status" value="1"/>
</dbReference>
<dbReference type="OrthoDB" id="9776369at2"/>
<dbReference type="PROSITE" id="PS50893">
    <property type="entry name" value="ABC_TRANSPORTER_2"/>
    <property type="match status" value="1"/>
</dbReference>
<comment type="caution">
    <text evidence="7">The sequence shown here is derived from an EMBL/GenBank/DDBJ whole genome shotgun (WGS) entry which is preliminary data.</text>
</comment>
<dbReference type="Pfam" id="PF00005">
    <property type="entry name" value="ABC_tran"/>
    <property type="match status" value="1"/>
</dbReference>
<dbReference type="InterPro" id="IPR003593">
    <property type="entry name" value="AAA+_ATPase"/>
</dbReference>
<dbReference type="AlphaFoldDB" id="A0A4R7C469"/>
<evidence type="ECO:0000256" key="4">
    <source>
        <dbReference type="ARBA" id="ARBA00022840"/>
    </source>
</evidence>
<evidence type="ECO:0000313" key="7">
    <source>
        <dbReference type="EMBL" id="TDR93310.1"/>
    </source>
</evidence>
<proteinExistence type="inferred from homology"/>
<evidence type="ECO:0000256" key="1">
    <source>
        <dbReference type="ARBA" id="ARBA00005417"/>
    </source>
</evidence>
<accession>A0A4R7C469</accession>
<dbReference type="InterPro" id="IPR003439">
    <property type="entry name" value="ABC_transporter-like_ATP-bd"/>
</dbReference>
<dbReference type="Proteomes" id="UP000295122">
    <property type="component" value="Unassembled WGS sequence"/>
</dbReference>
<dbReference type="InterPro" id="IPR052156">
    <property type="entry name" value="BCAA_Transport_ATP-bd_LivF"/>
</dbReference>
<feature type="domain" description="ABC transporter" evidence="6">
    <location>
        <begin position="2"/>
        <end position="234"/>
    </location>
</feature>
<name>A0A4R7C469_9HYPH</name>
<dbReference type="GO" id="GO:0015807">
    <property type="term" value="P:L-amino acid transport"/>
    <property type="evidence" value="ECO:0007669"/>
    <property type="project" value="TreeGrafter"/>
</dbReference>